<dbReference type="EMBL" id="CM017878">
    <property type="protein sequence ID" value="KAG1355067.1"/>
    <property type="molecule type" value="Genomic_DNA"/>
</dbReference>
<protein>
    <submittedName>
        <fullName evidence="2">Uncharacterized protein</fullName>
    </submittedName>
</protein>
<evidence type="ECO:0000313" key="2">
    <source>
        <dbReference type="EMBL" id="KAG1355067.1"/>
    </source>
</evidence>
<organism evidence="2 3">
    <name type="scientific">Cocos nucifera</name>
    <name type="common">Coconut palm</name>
    <dbReference type="NCBI Taxonomy" id="13894"/>
    <lineage>
        <taxon>Eukaryota</taxon>
        <taxon>Viridiplantae</taxon>
        <taxon>Streptophyta</taxon>
        <taxon>Embryophyta</taxon>
        <taxon>Tracheophyta</taxon>
        <taxon>Spermatophyta</taxon>
        <taxon>Magnoliopsida</taxon>
        <taxon>Liliopsida</taxon>
        <taxon>Arecaceae</taxon>
        <taxon>Arecoideae</taxon>
        <taxon>Cocoseae</taxon>
        <taxon>Attaleinae</taxon>
        <taxon>Cocos</taxon>
    </lineage>
</organism>
<sequence>MVCKRQKLARKRFKEANPHLFPKPPEPPKDSSSSSKEKKNKKNKNLKTLQRKTMAKKKSGSALRKHPLRVPGMRPGESCFICKSNDHIAKLCPEKAQWEKNKTTLLAEHERVAPKIEKVDKPGESLHGQRTIHRSGDDLEDDFMEEDVRSGKTDTAVDTGLPLPVAMIASDHYRYARTVIVGMVSIL</sequence>
<dbReference type="Proteomes" id="UP000797356">
    <property type="component" value="Chromosome 7"/>
</dbReference>
<accession>A0A8K0IGI9</accession>
<keyword evidence="3" id="KW-1185">Reference proteome</keyword>
<feature type="compositionally biased region" description="Basic residues" evidence="1">
    <location>
        <begin position="1"/>
        <end position="13"/>
    </location>
</feature>
<dbReference type="PANTHER" id="PTHR47798:SF2">
    <property type="entry name" value="CCHC-TYPE DOMAIN-CONTAINING PROTEIN"/>
    <property type="match status" value="1"/>
</dbReference>
<name>A0A8K0IGI9_COCNU</name>
<comment type="caution">
    <text evidence="2">The sequence shown here is derived from an EMBL/GenBank/DDBJ whole genome shotgun (WGS) entry which is preliminary data.</text>
</comment>
<dbReference type="PANTHER" id="PTHR47798">
    <property type="entry name" value="OS04G0555800 PROTEIN"/>
    <property type="match status" value="1"/>
</dbReference>
<dbReference type="AlphaFoldDB" id="A0A8K0IGI9"/>
<evidence type="ECO:0000313" key="3">
    <source>
        <dbReference type="Proteomes" id="UP000797356"/>
    </source>
</evidence>
<proteinExistence type="predicted"/>
<feature type="region of interest" description="Disordered" evidence="1">
    <location>
        <begin position="1"/>
        <end position="70"/>
    </location>
</feature>
<dbReference type="OrthoDB" id="3863715at2759"/>
<reference evidence="2" key="2">
    <citation type="submission" date="2019-07" db="EMBL/GenBank/DDBJ databases">
        <authorList>
            <person name="Yang Y."/>
            <person name="Bocs S."/>
            <person name="Baudouin L."/>
        </authorList>
    </citation>
    <scope>NUCLEOTIDE SEQUENCE</scope>
    <source>
        <tissue evidence="2">Spear leaf of Hainan Tall coconut</tissue>
    </source>
</reference>
<evidence type="ECO:0000256" key="1">
    <source>
        <dbReference type="SAM" id="MobiDB-lite"/>
    </source>
</evidence>
<feature type="compositionally biased region" description="Basic residues" evidence="1">
    <location>
        <begin position="38"/>
        <end position="68"/>
    </location>
</feature>
<gene>
    <name evidence="2" type="ORF">COCNU_07G011790</name>
</gene>
<reference evidence="2" key="1">
    <citation type="journal article" date="2017" name="Gigascience">
        <title>The genome draft of coconut (Cocos nucifera).</title>
        <authorList>
            <person name="Xiao Y."/>
            <person name="Xu P."/>
            <person name="Fan H."/>
            <person name="Baudouin L."/>
            <person name="Xia W."/>
            <person name="Bocs S."/>
            <person name="Xu J."/>
            <person name="Li Q."/>
            <person name="Guo A."/>
            <person name="Zhou L."/>
            <person name="Li J."/>
            <person name="Wu Y."/>
            <person name="Ma Z."/>
            <person name="Armero A."/>
            <person name="Issali A.E."/>
            <person name="Liu N."/>
            <person name="Peng M."/>
            <person name="Yang Y."/>
        </authorList>
    </citation>
    <scope>NUCLEOTIDE SEQUENCE</scope>
    <source>
        <tissue evidence="2">Spear leaf of Hainan Tall coconut</tissue>
    </source>
</reference>